<evidence type="ECO:0000313" key="3">
    <source>
        <dbReference type="EMBL" id="KAF2746555.1"/>
    </source>
</evidence>
<feature type="region of interest" description="Disordered" evidence="2">
    <location>
        <begin position="512"/>
        <end position="546"/>
    </location>
</feature>
<dbReference type="Proteomes" id="UP000799440">
    <property type="component" value="Unassembled WGS sequence"/>
</dbReference>
<feature type="compositionally biased region" description="Basic and acidic residues" evidence="2">
    <location>
        <begin position="650"/>
        <end position="660"/>
    </location>
</feature>
<feature type="compositionally biased region" description="Pro residues" evidence="2">
    <location>
        <begin position="51"/>
        <end position="64"/>
    </location>
</feature>
<feature type="compositionally biased region" description="Pro residues" evidence="2">
    <location>
        <begin position="78"/>
        <end position="92"/>
    </location>
</feature>
<keyword evidence="1" id="KW-0175">Coiled coil</keyword>
<dbReference type="EMBL" id="MU006577">
    <property type="protein sequence ID" value="KAF2746555.1"/>
    <property type="molecule type" value="Genomic_DNA"/>
</dbReference>
<reference evidence="3" key="1">
    <citation type="journal article" date="2020" name="Stud. Mycol.">
        <title>101 Dothideomycetes genomes: a test case for predicting lifestyles and emergence of pathogens.</title>
        <authorList>
            <person name="Haridas S."/>
            <person name="Albert R."/>
            <person name="Binder M."/>
            <person name="Bloem J."/>
            <person name="Labutti K."/>
            <person name="Salamov A."/>
            <person name="Andreopoulos B."/>
            <person name="Baker S."/>
            <person name="Barry K."/>
            <person name="Bills G."/>
            <person name="Bluhm B."/>
            <person name="Cannon C."/>
            <person name="Castanera R."/>
            <person name="Culley D."/>
            <person name="Daum C."/>
            <person name="Ezra D."/>
            <person name="Gonzalez J."/>
            <person name="Henrissat B."/>
            <person name="Kuo A."/>
            <person name="Liang C."/>
            <person name="Lipzen A."/>
            <person name="Lutzoni F."/>
            <person name="Magnuson J."/>
            <person name="Mondo S."/>
            <person name="Nolan M."/>
            <person name="Ohm R."/>
            <person name="Pangilinan J."/>
            <person name="Park H.-J."/>
            <person name="Ramirez L."/>
            <person name="Alfaro M."/>
            <person name="Sun H."/>
            <person name="Tritt A."/>
            <person name="Yoshinaga Y."/>
            <person name="Zwiers L.-H."/>
            <person name="Turgeon B."/>
            <person name="Goodwin S."/>
            <person name="Spatafora J."/>
            <person name="Crous P."/>
            <person name="Grigoriev I."/>
        </authorList>
    </citation>
    <scope>NUCLEOTIDE SEQUENCE</scope>
    <source>
        <strain evidence="3">CBS 119925</strain>
    </source>
</reference>
<feature type="compositionally biased region" description="Basic and acidic residues" evidence="2">
    <location>
        <begin position="669"/>
        <end position="682"/>
    </location>
</feature>
<feature type="coiled-coil region" evidence="1">
    <location>
        <begin position="205"/>
        <end position="232"/>
    </location>
</feature>
<sequence length="682" mass="74270">MEPHAPSSQSSEPALLPSTEISRPETPKRPNVSASPSPEPSLDQPKNSFAAPPPASMTPPPSSQVPPARSSSSIARTPTPPTPQLTSPPPTMKPFSQPSTPADAAAVLYSPEQVDNASADELRAMVADLTAALRDTRLSAAHHKLQYNMAVHQGQETANRLEVELFIAQSEVDVLRQAEEQRRAAASPVATFHEPPIDSATTLLLGELRRVNQSLQDENEELRYMLDQSKRVIAHRDGELATLREQNAQLRTRIKDNRLHTNALLEQASEHPSPRSVLNTPRQPESARALARQRSQRLAPAGTQPGTAEDRRSNFEALLLADQMLQGNSSTAATAPSTPRRATQSSRSRPAHTHRPTHSLSSLPQTPRQSRPQPPQTHTLPPPPPLTPPGFTAVNHVPSSAPAFYQHHSNPTFARRRSGDSTVTASSIDDRERERDVDDEEAYTDREEDNDSEIPESQASQVAASMLRRVGGSTNKPSPSAGPAKYAPQTSNQNLVQSKIYGHVKKGVGLSRQAPIEGAEKRRLPSSASYNQVQSSPQKKVRRDREREVVGLGIVAQETTTQTYKARGTTSDTNTPLTNKFNTFESILLHKQNPPQTTHLPQTTHPHLHIMSAQNTGRQSPPPESQSGAQQQDTPAGNVNKQGGAPSQDYAKEASDDQKSKLSSNPEHPLAKHSEETTSKTQ</sequence>
<feature type="compositionally biased region" description="Polar residues" evidence="2">
    <location>
        <begin position="526"/>
        <end position="538"/>
    </location>
</feature>
<evidence type="ECO:0000256" key="2">
    <source>
        <dbReference type="SAM" id="MobiDB-lite"/>
    </source>
</evidence>
<feature type="compositionally biased region" description="Polar residues" evidence="2">
    <location>
        <begin position="613"/>
        <end position="641"/>
    </location>
</feature>
<evidence type="ECO:0000313" key="4">
    <source>
        <dbReference type="Proteomes" id="UP000799440"/>
    </source>
</evidence>
<feature type="compositionally biased region" description="Pro residues" evidence="2">
    <location>
        <begin position="372"/>
        <end position="388"/>
    </location>
</feature>
<feature type="region of interest" description="Disordered" evidence="2">
    <location>
        <begin position="328"/>
        <end position="490"/>
    </location>
</feature>
<accession>A0A6A6V7R3</accession>
<feature type="compositionally biased region" description="Acidic residues" evidence="2">
    <location>
        <begin position="437"/>
        <end position="454"/>
    </location>
</feature>
<gene>
    <name evidence="3" type="ORF">M011DRAFT_487313</name>
</gene>
<dbReference type="AlphaFoldDB" id="A0A6A6V7R3"/>
<keyword evidence="4" id="KW-1185">Reference proteome</keyword>
<name>A0A6A6V7R3_9PLEO</name>
<dbReference type="OrthoDB" id="5404651at2759"/>
<organism evidence="3 4">
    <name type="scientific">Sporormia fimetaria CBS 119925</name>
    <dbReference type="NCBI Taxonomy" id="1340428"/>
    <lineage>
        <taxon>Eukaryota</taxon>
        <taxon>Fungi</taxon>
        <taxon>Dikarya</taxon>
        <taxon>Ascomycota</taxon>
        <taxon>Pezizomycotina</taxon>
        <taxon>Dothideomycetes</taxon>
        <taxon>Pleosporomycetidae</taxon>
        <taxon>Pleosporales</taxon>
        <taxon>Sporormiaceae</taxon>
        <taxon>Sporormia</taxon>
    </lineage>
</organism>
<protein>
    <submittedName>
        <fullName evidence="3">Uncharacterized protein</fullName>
    </submittedName>
</protein>
<feature type="compositionally biased region" description="Low complexity" evidence="2">
    <location>
        <begin position="286"/>
        <end position="299"/>
    </location>
</feature>
<feature type="region of interest" description="Disordered" evidence="2">
    <location>
        <begin position="1"/>
        <end position="101"/>
    </location>
</feature>
<evidence type="ECO:0000256" key="1">
    <source>
        <dbReference type="SAM" id="Coils"/>
    </source>
</evidence>
<feature type="compositionally biased region" description="Polar residues" evidence="2">
    <location>
        <begin position="1"/>
        <end position="12"/>
    </location>
</feature>
<feature type="compositionally biased region" description="Low complexity" evidence="2">
    <location>
        <begin position="329"/>
        <end position="343"/>
    </location>
</feature>
<proteinExistence type="predicted"/>
<feature type="region of interest" description="Disordered" evidence="2">
    <location>
        <begin position="266"/>
        <end position="310"/>
    </location>
</feature>
<feature type="region of interest" description="Disordered" evidence="2">
    <location>
        <begin position="613"/>
        <end position="682"/>
    </location>
</feature>